<dbReference type="Proteomes" id="UP000823849">
    <property type="component" value="Unassembled WGS sequence"/>
</dbReference>
<feature type="region of interest" description="Disordered" evidence="1">
    <location>
        <begin position="66"/>
        <end position="127"/>
    </location>
</feature>
<evidence type="ECO:0000256" key="1">
    <source>
        <dbReference type="SAM" id="MobiDB-lite"/>
    </source>
</evidence>
<feature type="compositionally biased region" description="Acidic residues" evidence="1">
    <location>
        <begin position="100"/>
        <end position="109"/>
    </location>
</feature>
<organism evidence="2 3">
    <name type="scientific">Candidatus Fusicatenibacter intestinigallinarum</name>
    <dbReference type="NCBI Taxonomy" id="2838598"/>
    <lineage>
        <taxon>Bacteria</taxon>
        <taxon>Bacillati</taxon>
        <taxon>Bacillota</taxon>
        <taxon>Clostridia</taxon>
        <taxon>Lachnospirales</taxon>
        <taxon>Lachnospiraceae</taxon>
        <taxon>Fusicatenibacter</taxon>
    </lineage>
</organism>
<proteinExistence type="predicted"/>
<evidence type="ECO:0000313" key="3">
    <source>
        <dbReference type="Proteomes" id="UP000823849"/>
    </source>
</evidence>
<reference evidence="2" key="1">
    <citation type="journal article" date="2021" name="PeerJ">
        <title>Extensive microbial diversity within the chicken gut microbiome revealed by metagenomics and culture.</title>
        <authorList>
            <person name="Gilroy R."/>
            <person name="Ravi A."/>
            <person name="Getino M."/>
            <person name="Pursley I."/>
            <person name="Horton D.L."/>
            <person name="Alikhan N.F."/>
            <person name="Baker D."/>
            <person name="Gharbi K."/>
            <person name="Hall N."/>
            <person name="Watson M."/>
            <person name="Adriaenssens E.M."/>
            <person name="Foster-Nyarko E."/>
            <person name="Jarju S."/>
            <person name="Secka A."/>
            <person name="Antonio M."/>
            <person name="Oren A."/>
            <person name="Chaudhuri R.R."/>
            <person name="La Ragione R."/>
            <person name="Hildebrand F."/>
            <person name="Pallen M.J."/>
        </authorList>
    </citation>
    <scope>NUCLEOTIDE SEQUENCE</scope>
    <source>
        <strain evidence="2">CHK185-5351</strain>
    </source>
</reference>
<comment type="caution">
    <text evidence="2">The sequence shown here is derived from an EMBL/GenBank/DDBJ whole genome shotgun (WGS) entry which is preliminary data.</text>
</comment>
<protein>
    <submittedName>
        <fullName evidence="2">Uncharacterized protein</fullName>
    </submittedName>
</protein>
<feature type="compositionally biased region" description="Acidic residues" evidence="1">
    <location>
        <begin position="117"/>
        <end position="127"/>
    </location>
</feature>
<name>A0A9D2SMG9_9FIRM</name>
<reference evidence="2" key="2">
    <citation type="submission" date="2021-04" db="EMBL/GenBank/DDBJ databases">
        <authorList>
            <person name="Gilroy R."/>
        </authorList>
    </citation>
    <scope>NUCLEOTIDE SEQUENCE</scope>
    <source>
        <strain evidence="2">CHK185-5351</strain>
    </source>
</reference>
<evidence type="ECO:0000313" key="2">
    <source>
        <dbReference type="EMBL" id="HJC14772.1"/>
    </source>
</evidence>
<gene>
    <name evidence="2" type="ORF">H9705_02930</name>
</gene>
<dbReference type="AlphaFoldDB" id="A0A9D2SMG9"/>
<feature type="compositionally biased region" description="Polar residues" evidence="1">
    <location>
        <begin position="70"/>
        <end position="88"/>
    </location>
</feature>
<sequence>MSKDHTPGGFHRASGYKSDLEIAEENGKRINTSFGSGNHNVYVHHADHTHEHFWYDPENCQSGYHGANVVTANNHPSLGQDATGTEENIGSAPATGMSDSVEDSMEDDMDSGRNLDDGEDCEDGMDI</sequence>
<dbReference type="EMBL" id="DWWU01000012">
    <property type="protein sequence ID" value="HJC14772.1"/>
    <property type="molecule type" value="Genomic_DNA"/>
</dbReference>
<accession>A0A9D2SMG9</accession>